<gene>
    <name evidence="2" type="ORF">EXIGLDRAFT_707147</name>
</gene>
<dbReference type="Proteomes" id="UP000077266">
    <property type="component" value="Unassembled WGS sequence"/>
</dbReference>
<name>A0A165ATQ3_EXIGL</name>
<accession>A0A165ATQ3</accession>
<keyword evidence="3" id="KW-1185">Reference proteome</keyword>
<organism evidence="2 3">
    <name type="scientific">Exidia glandulosa HHB12029</name>
    <dbReference type="NCBI Taxonomy" id="1314781"/>
    <lineage>
        <taxon>Eukaryota</taxon>
        <taxon>Fungi</taxon>
        <taxon>Dikarya</taxon>
        <taxon>Basidiomycota</taxon>
        <taxon>Agaricomycotina</taxon>
        <taxon>Agaricomycetes</taxon>
        <taxon>Auriculariales</taxon>
        <taxon>Exidiaceae</taxon>
        <taxon>Exidia</taxon>
    </lineage>
</organism>
<feature type="compositionally biased region" description="Basic and acidic residues" evidence="1">
    <location>
        <begin position="162"/>
        <end position="180"/>
    </location>
</feature>
<dbReference type="EMBL" id="KV426627">
    <property type="protein sequence ID" value="KZV79398.1"/>
    <property type="molecule type" value="Genomic_DNA"/>
</dbReference>
<proteinExistence type="predicted"/>
<feature type="region of interest" description="Disordered" evidence="1">
    <location>
        <begin position="142"/>
        <end position="197"/>
    </location>
</feature>
<evidence type="ECO:0000313" key="2">
    <source>
        <dbReference type="EMBL" id="KZV79398.1"/>
    </source>
</evidence>
<reference evidence="2 3" key="1">
    <citation type="journal article" date="2016" name="Mol. Biol. Evol.">
        <title>Comparative Genomics of Early-Diverging Mushroom-Forming Fungi Provides Insights into the Origins of Lignocellulose Decay Capabilities.</title>
        <authorList>
            <person name="Nagy L.G."/>
            <person name="Riley R."/>
            <person name="Tritt A."/>
            <person name="Adam C."/>
            <person name="Daum C."/>
            <person name="Floudas D."/>
            <person name="Sun H."/>
            <person name="Yadav J.S."/>
            <person name="Pangilinan J."/>
            <person name="Larsson K.H."/>
            <person name="Matsuura K."/>
            <person name="Barry K."/>
            <person name="Labutti K."/>
            <person name="Kuo R."/>
            <person name="Ohm R.A."/>
            <person name="Bhattacharya S.S."/>
            <person name="Shirouzu T."/>
            <person name="Yoshinaga Y."/>
            <person name="Martin F.M."/>
            <person name="Grigoriev I.V."/>
            <person name="Hibbett D.S."/>
        </authorList>
    </citation>
    <scope>NUCLEOTIDE SEQUENCE [LARGE SCALE GENOMIC DNA]</scope>
    <source>
        <strain evidence="2 3">HHB12029</strain>
    </source>
</reference>
<evidence type="ECO:0000256" key="1">
    <source>
        <dbReference type="SAM" id="MobiDB-lite"/>
    </source>
</evidence>
<dbReference type="AlphaFoldDB" id="A0A165ATQ3"/>
<evidence type="ECO:0000313" key="3">
    <source>
        <dbReference type="Proteomes" id="UP000077266"/>
    </source>
</evidence>
<sequence>MRRRAQDTAYTVIFRSTYSSVVSASEPALCLSSKRSGSVSVWAMEQHRPCDARADAVSLSRSRGTVPGPVSTLKVAKYSIFLAVILADVAREAPFKLEVVLAVDIDPRQTIWWPSCAVDPQSECALQTYPAYYQRIEQSATPPAKRGQDCCYSRGSVGSPPRRAEETKRARKIGGRDGKVARSYSPESGIGTEVAQSGPSTLRASNFAWMLLTGVTVSARSLKTKREGRALVLTFELAGTEVAQSEPNTVEEEVLPVWKFAWTSLNVTRKSTLEATIEGEEVVDMLSIERAGRF</sequence>
<dbReference type="InParanoid" id="A0A165ATQ3"/>
<protein>
    <submittedName>
        <fullName evidence="2">Uncharacterized protein</fullName>
    </submittedName>
</protein>